<dbReference type="OrthoDB" id="17948at2759"/>
<dbReference type="Pfam" id="PF01876">
    <property type="entry name" value="RNase_P_p30"/>
    <property type="match status" value="1"/>
</dbReference>
<accession>A0A1C6YKI4</accession>
<dbReference type="Proteomes" id="UP000219860">
    <property type="component" value="Chromosome 11"/>
</dbReference>
<dbReference type="Proteomes" id="UP000516480">
    <property type="component" value="Chromosome 11"/>
</dbReference>
<dbReference type="InterPro" id="IPR016195">
    <property type="entry name" value="Pol/histidinol_Pase-like"/>
</dbReference>
<dbReference type="EMBL" id="LT608147">
    <property type="protein sequence ID" value="SCM23828.1"/>
    <property type="molecule type" value="Genomic_DNA"/>
</dbReference>
<evidence type="ECO:0000313" key="8">
    <source>
        <dbReference type="Proteomes" id="UP000220214"/>
    </source>
</evidence>
<evidence type="ECO:0000256" key="3">
    <source>
        <dbReference type="ARBA" id="ARBA00022694"/>
    </source>
</evidence>
<reference evidence="7 9" key="1">
    <citation type="submission" date="2016-08" db="EMBL/GenBank/DDBJ databases">
        <authorList>
            <consortium name="Pathogen Informatics"/>
        </authorList>
    </citation>
    <scope>NUCLEOTIDE SEQUENCE [LARGE SCALE GENOMIC DNA]</scope>
    <source>
        <strain evidence="4 9">NK65 ny</strain>
        <strain evidence="5 8">NK65e</strain>
        <strain evidence="6 7">SP11 Antwerpcl1</strain>
    </source>
</reference>
<evidence type="ECO:0000256" key="2">
    <source>
        <dbReference type="ARBA" id="ARBA00007331"/>
    </source>
</evidence>
<dbReference type="GO" id="GO:0003723">
    <property type="term" value="F:RNA binding"/>
    <property type="evidence" value="ECO:0007669"/>
    <property type="project" value="TreeGrafter"/>
</dbReference>
<dbReference type="PANTHER" id="PTHR13031:SF0">
    <property type="entry name" value="RIBONUCLEASE P PROTEIN SUBUNIT P30"/>
    <property type="match status" value="1"/>
</dbReference>
<dbReference type="GO" id="GO:0008033">
    <property type="term" value="P:tRNA processing"/>
    <property type="evidence" value="ECO:0007669"/>
    <property type="project" value="UniProtKB-KW"/>
</dbReference>
<dbReference type="InterPro" id="IPR002738">
    <property type="entry name" value="RNase_P_p30"/>
</dbReference>
<proteinExistence type="inferred from homology"/>
<gene>
    <name evidence="4" type="primary">RPP1</name>
    <name evidence="5" type="ORF">PBNK65E_000278300</name>
    <name evidence="4" type="ORF">PBNK65NY_000277500</name>
    <name evidence="6" type="ORF">PBSP11A_000277500</name>
</gene>
<dbReference type="SUPFAM" id="SSF89550">
    <property type="entry name" value="PHP domain-like"/>
    <property type="match status" value="1"/>
</dbReference>
<dbReference type="GO" id="GO:0004526">
    <property type="term" value="F:ribonuclease P activity"/>
    <property type="evidence" value="ECO:0007669"/>
    <property type="project" value="UniProtKB-EC"/>
</dbReference>
<dbReference type="AlphaFoldDB" id="A0A1C6YKI4"/>
<dbReference type="EMBL" id="LT608259">
    <property type="protein sequence ID" value="SCO63214.1"/>
    <property type="molecule type" value="Genomic_DNA"/>
</dbReference>
<dbReference type="VEuPathDB" id="PlasmoDB:PBANKA_1120500"/>
<dbReference type="GO" id="GO:0005655">
    <property type="term" value="C:nucleolar ribonuclease P complex"/>
    <property type="evidence" value="ECO:0007669"/>
    <property type="project" value="TreeGrafter"/>
</dbReference>
<keyword evidence="4" id="KW-0378">Hydrolase</keyword>
<protein>
    <submittedName>
        <fullName evidence="4">Ribonuclease P/MRP protein subunit RPP1, putative</fullName>
        <ecNumber evidence="4">3.1.26.5</ecNumber>
    </submittedName>
</protein>
<keyword evidence="3" id="KW-0819">tRNA processing</keyword>
<sequence>MVPKKKNKKMYIDMHIKFSSQKTIKELLFKAISSGYSIVAIAIPYDHICNYNINDKWKVINIFVSKNSSNIIKKLENSNNNECTNYFIDKANYEDALNEYLLKLNNQIDSNYILTNKNNTLSIKNICDDFILNYKHEIEEEEIKKLHNWLAPKFINTENSDNKKDIKIVTHENSYIKTSDNSNNIQTENALFLQTNTDTYILKRLNIKYEDVKQIENYQKFLKESKFDLISIEVTTPEEINIISNKYDCDIIYFDLKKTFTSLKKSDIQNAIDKGLFFEISSPTILTTNTEYFYYSLNLNNIISVIPLNKLIISSGSIKHTEILEPLHFLRLHFNFNKFSYKHLIGCITTVPLSCIQRASVRKSMNTAIFYKTVL</sequence>
<dbReference type="PANTHER" id="PTHR13031">
    <property type="entry name" value="RIBONUCLEASE P SUBUNIT P30"/>
    <property type="match status" value="1"/>
</dbReference>
<dbReference type="EC" id="3.1.26.5" evidence="4"/>
<evidence type="ECO:0000313" key="4">
    <source>
        <dbReference type="EMBL" id="SCM23828.1"/>
    </source>
</evidence>
<dbReference type="Proteomes" id="UP000220214">
    <property type="component" value="Chromosome 11"/>
</dbReference>
<evidence type="ECO:0000313" key="5">
    <source>
        <dbReference type="EMBL" id="SCN26795.1"/>
    </source>
</evidence>
<evidence type="ECO:0000313" key="6">
    <source>
        <dbReference type="EMBL" id="SCO63214.1"/>
    </source>
</evidence>
<dbReference type="EMBL" id="LT614637">
    <property type="protein sequence ID" value="SCN26795.1"/>
    <property type="molecule type" value="Genomic_DNA"/>
</dbReference>
<name>A0A1C6YKI4_PLABE</name>
<evidence type="ECO:0000256" key="1">
    <source>
        <dbReference type="ARBA" id="ARBA00004123"/>
    </source>
</evidence>
<organism evidence="4 9">
    <name type="scientific">Plasmodium berghei</name>
    <dbReference type="NCBI Taxonomy" id="5821"/>
    <lineage>
        <taxon>Eukaryota</taxon>
        <taxon>Sar</taxon>
        <taxon>Alveolata</taxon>
        <taxon>Apicomplexa</taxon>
        <taxon>Aconoidasida</taxon>
        <taxon>Haemosporida</taxon>
        <taxon>Plasmodiidae</taxon>
        <taxon>Plasmodium</taxon>
        <taxon>Plasmodium (Vinckeia)</taxon>
    </lineage>
</organism>
<comment type="similarity">
    <text evidence="2">Belongs to the eukaryotic/archaeal RNase P protein component 3 family.</text>
</comment>
<comment type="subcellular location">
    <subcellularLocation>
        <location evidence="1">Nucleus</location>
    </subcellularLocation>
</comment>
<evidence type="ECO:0000313" key="7">
    <source>
        <dbReference type="Proteomes" id="UP000219860"/>
    </source>
</evidence>
<evidence type="ECO:0000313" key="9">
    <source>
        <dbReference type="Proteomes" id="UP000516480"/>
    </source>
</evidence>